<gene>
    <name evidence="1" type="ORF">GCM10022405_22760</name>
</gene>
<reference evidence="2" key="1">
    <citation type="journal article" date="2019" name="Int. J. Syst. Evol. Microbiol.">
        <title>The Global Catalogue of Microorganisms (GCM) 10K type strain sequencing project: providing services to taxonomists for standard genome sequencing and annotation.</title>
        <authorList>
            <consortium name="The Broad Institute Genomics Platform"/>
            <consortium name="The Broad Institute Genome Sequencing Center for Infectious Disease"/>
            <person name="Wu L."/>
            <person name="Ma J."/>
        </authorList>
    </citation>
    <scope>NUCLEOTIDE SEQUENCE [LARGE SCALE GENOMIC DNA]</scope>
    <source>
        <strain evidence="2">JCM 17201</strain>
    </source>
</reference>
<keyword evidence="2" id="KW-1185">Reference proteome</keyword>
<accession>A0ABP7L8Q0</accession>
<comment type="caution">
    <text evidence="1">The sequence shown here is derived from an EMBL/GenBank/DDBJ whole genome shotgun (WGS) entry which is preliminary data.</text>
</comment>
<dbReference type="EMBL" id="BAABDG010000003">
    <property type="protein sequence ID" value="GAA3896992.1"/>
    <property type="molecule type" value="Genomic_DNA"/>
</dbReference>
<proteinExistence type="predicted"/>
<protein>
    <submittedName>
        <fullName evidence="1">Uncharacterized protein</fullName>
    </submittedName>
</protein>
<name>A0ABP7L8Q0_9GAMM</name>
<evidence type="ECO:0000313" key="2">
    <source>
        <dbReference type="Proteomes" id="UP001499994"/>
    </source>
</evidence>
<dbReference type="Proteomes" id="UP001499994">
    <property type="component" value="Unassembled WGS sequence"/>
</dbReference>
<organism evidence="1 2">
    <name type="scientific">Gibbsiella dentisursi</name>
    <dbReference type="NCBI Taxonomy" id="796890"/>
    <lineage>
        <taxon>Bacteria</taxon>
        <taxon>Pseudomonadati</taxon>
        <taxon>Pseudomonadota</taxon>
        <taxon>Gammaproteobacteria</taxon>
        <taxon>Enterobacterales</taxon>
        <taxon>Yersiniaceae</taxon>
        <taxon>Gibbsiella</taxon>
    </lineage>
</organism>
<sequence>MAHKRGKGISEMPSQAVTLEPMVQGERAVAILRLLDKRACAPITEQHILFVLNIGSGDWPADEHLREILYSLLKR</sequence>
<evidence type="ECO:0000313" key="1">
    <source>
        <dbReference type="EMBL" id="GAA3896992.1"/>
    </source>
</evidence>